<keyword evidence="2" id="KW-0805">Transcription regulation</keyword>
<accession>A0ABV8SUU1</accession>
<name>A0ABV8SUU1_9GAMM</name>
<evidence type="ECO:0000259" key="5">
    <source>
        <dbReference type="PROSITE" id="PS50931"/>
    </source>
</evidence>
<keyword evidence="3" id="KW-0238">DNA-binding</keyword>
<comment type="caution">
    <text evidence="6">The sequence shown here is derived from an EMBL/GenBank/DDBJ whole genome shotgun (WGS) entry which is preliminary data.</text>
</comment>
<comment type="similarity">
    <text evidence="1">Belongs to the LysR transcriptional regulatory family.</text>
</comment>
<keyword evidence="7" id="KW-1185">Reference proteome</keyword>
<dbReference type="PROSITE" id="PS50931">
    <property type="entry name" value="HTH_LYSR"/>
    <property type="match status" value="1"/>
</dbReference>
<dbReference type="PANTHER" id="PTHR30346">
    <property type="entry name" value="TRANSCRIPTIONAL DUAL REGULATOR HCAR-RELATED"/>
    <property type="match status" value="1"/>
</dbReference>
<evidence type="ECO:0000256" key="2">
    <source>
        <dbReference type="ARBA" id="ARBA00023015"/>
    </source>
</evidence>
<gene>
    <name evidence="6" type="ORF">ACFPN2_15440</name>
</gene>
<protein>
    <submittedName>
        <fullName evidence="6">LysR family transcriptional regulator</fullName>
    </submittedName>
</protein>
<dbReference type="PANTHER" id="PTHR30346:SF26">
    <property type="entry name" value="HYDROGEN PEROXIDE-INDUCIBLE GENES ACTIVATOR"/>
    <property type="match status" value="1"/>
</dbReference>
<dbReference type="RefSeq" id="WP_380598007.1">
    <property type="nucleotide sequence ID" value="NZ_JBHSDU010000003.1"/>
</dbReference>
<evidence type="ECO:0000256" key="1">
    <source>
        <dbReference type="ARBA" id="ARBA00009437"/>
    </source>
</evidence>
<sequence>MSIRALRYLIALAECLNFTRAAERCSVTQSTLSIQLRKLEDYLGVRLFERDRSHVALTEDGRKVLRFARVAVRAADRIVTVSRNGRLHSSALVSAPEVLIDEINCQRVPID</sequence>
<organism evidence="6 7">
    <name type="scientific">Steroidobacter flavus</name>
    <dbReference type="NCBI Taxonomy" id="1842136"/>
    <lineage>
        <taxon>Bacteria</taxon>
        <taxon>Pseudomonadati</taxon>
        <taxon>Pseudomonadota</taxon>
        <taxon>Gammaproteobacteria</taxon>
        <taxon>Steroidobacterales</taxon>
        <taxon>Steroidobacteraceae</taxon>
        <taxon>Steroidobacter</taxon>
    </lineage>
</organism>
<reference evidence="7" key="1">
    <citation type="journal article" date="2019" name="Int. J. Syst. Evol. Microbiol.">
        <title>The Global Catalogue of Microorganisms (GCM) 10K type strain sequencing project: providing services to taxonomists for standard genome sequencing and annotation.</title>
        <authorList>
            <consortium name="The Broad Institute Genomics Platform"/>
            <consortium name="The Broad Institute Genome Sequencing Center for Infectious Disease"/>
            <person name="Wu L."/>
            <person name="Ma J."/>
        </authorList>
    </citation>
    <scope>NUCLEOTIDE SEQUENCE [LARGE SCALE GENOMIC DNA]</scope>
    <source>
        <strain evidence="7">CGMCC 1.10759</strain>
    </source>
</reference>
<dbReference type="PRINTS" id="PR00039">
    <property type="entry name" value="HTHLYSR"/>
</dbReference>
<feature type="domain" description="HTH lysR-type" evidence="5">
    <location>
        <begin position="1"/>
        <end position="58"/>
    </location>
</feature>
<evidence type="ECO:0000313" key="7">
    <source>
        <dbReference type="Proteomes" id="UP001595904"/>
    </source>
</evidence>
<evidence type="ECO:0000256" key="4">
    <source>
        <dbReference type="ARBA" id="ARBA00023163"/>
    </source>
</evidence>
<proteinExistence type="inferred from homology"/>
<dbReference type="Gene3D" id="1.10.10.10">
    <property type="entry name" value="Winged helix-like DNA-binding domain superfamily/Winged helix DNA-binding domain"/>
    <property type="match status" value="1"/>
</dbReference>
<dbReference type="InterPro" id="IPR036388">
    <property type="entry name" value="WH-like_DNA-bd_sf"/>
</dbReference>
<dbReference type="Pfam" id="PF00126">
    <property type="entry name" value="HTH_1"/>
    <property type="match status" value="1"/>
</dbReference>
<dbReference type="InterPro" id="IPR036390">
    <property type="entry name" value="WH_DNA-bd_sf"/>
</dbReference>
<keyword evidence="4" id="KW-0804">Transcription</keyword>
<evidence type="ECO:0000313" key="6">
    <source>
        <dbReference type="EMBL" id="MFC4310485.1"/>
    </source>
</evidence>
<dbReference type="EMBL" id="JBHSDU010000003">
    <property type="protein sequence ID" value="MFC4310485.1"/>
    <property type="molecule type" value="Genomic_DNA"/>
</dbReference>
<dbReference type="SUPFAM" id="SSF46785">
    <property type="entry name" value="Winged helix' DNA-binding domain"/>
    <property type="match status" value="1"/>
</dbReference>
<dbReference type="Proteomes" id="UP001595904">
    <property type="component" value="Unassembled WGS sequence"/>
</dbReference>
<evidence type="ECO:0000256" key="3">
    <source>
        <dbReference type="ARBA" id="ARBA00023125"/>
    </source>
</evidence>
<dbReference type="InterPro" id="IPR000847">
    <property type="entry name" value="LysR_HTH_N"/>
</dbReference>